<dbReference type="GO" id="GO:0046975">
    <property type="term" value="F:histone H3K36 methyltransferase activity"/>
    <property type="evidence" value="ECO:0007669"/>
    <property type="project" value="InterPro"/>
</dbReference>
<keyword evidence="2" id="KW-0489">Methyltransferase</keyword>
<evidence type="ECO:0000256" key="5">
    <source>
        <dbReference type="ARBA" id="ARBA00023242"/>
    </source>
</evidence>
<feature type="domain" description="AWS" evidence="8">
    <location>
        <begin position="113"/>
        <end position="164"/>
    </location>
</feature>
<keyword evidence="9" id="KW-1185">Reference proteome</keyword>
<dbReference type="InterPro" id="IPR042294">
    <property type="entry name" value="SETD2_animal"/>
</dbReference>
<dbReference type="PROSITE" id="PS51215">
    <property type="entry name" value="AWS"/>
    <property type="match status" value="1"/>
</dbReference>
<dbReference type="InterPro" id="IPR001214">
    <property type="entry name" value="SET_dom"/>
</dbReference>
<feature type="domain" description="SET" evidence="7">
    <location>
        <begin position="166"/>
        <end position="284"/>
    </location>
</feature>
<evidence type="ECO:0000256" key="3">
    <source>
        <dbReference type="ARBA" id="ARBA00022679"/>
    </source>
</evidence>
<dbReference type="PROSITE" id="PS50280">
    <property type="entry name" value="SET"/>
    <property type="match status" value="1"/>
</dbReference>
<dbReference type="PANTHER" id="PTHR46711">
    <property type="entry name" value="HISTONE-LYSINE N-METHYLTRANSFERASE SETD2"/>
    <property type="match status" value="1"/>
</dbReference>
<dbReference type="WBParaSite" id="nRc.2.0.1.t22580-RA">
    <property type="protein sequence ID" value="nRc.2.0.1.t22580-RA"/>
    <property type="gene ID" value="nRc.2.0.1.g22580"/>
</dbReference>
<evidence type="ECO:0000313" key="10">
    <source>
        <dbReference type="WBParaSite" id="nRc.2.0.1.t22580-RA"/>
    </source>
</evidence>
<name>A0A915J9Y7_ROMCU</name>
<dbReference type="SMART" id="SM00570">
    <property type="entry name" value="AWS"/>
    <property type="match status" value="1"/>
</dbReference>
<evidence type="ECO:0000256" key="1">
    <source>
        <dbReference type="ARBA" id="ARBA00004123"/>
    </source>
</evidence>
<reference evidence="10" key="1">
    <citation type="submission" date="2022-11" db="UniProtKB">
        <authorList>
            <consortium name="WormBaseParasite"/>
        </authorList>
    </citation>
    <scope>IDENTIFICATION</scope>
</reference>
<evidence type="ECO:0000256" key="4">
    <source>
        <dbReference type="ARBA" id="ARBA00022691"/>
    </source>
</evidence>
<dbReference type="InterPro" id="IPR046341">
    <property type="entry name" value="SET_dom_sf"/>
</dbReference>
<dbReference type="SUPFAM" id="SSF82199">
    <property type="entry name" value="SET domain"/>
    <property type="match status" value="1"/>
</dbReference>
<comment type="subcellular location">
    <subcellularLocation>
        <location evidence="1">Nucleus</location>
    </subcellularLocation>
</comment>
<feature type="region of interest" description="Disordered" evidence="6">
    <location>
        <begin position="1"/>
        <end position="65"/>
    </location>
</feature>
<dbReference type="GO" id="GO:0032259">
    <property type="term" value="P:methylation"/>
    <property type="evidence" value="ECO:0007669"/>
    <property type="project" value="UniProtKB-KW"/>
</dbReference>
<keyword evidence="5" id="KW-0539">Nucleus</keyword>
<organism evidence="9 10">
    <name type="scientific">Romanomermis culicivorax</name>
    <name type="common">Nematode worm</name>
    <dbReference type="NCBI Taxonomy" id="13658"/>
    <lineage>
        <taxon>Eukaryota</taxon>
        <taxon>Metazoa</taxon>
        <taxon>Ecdysozoa</taxon>
        <taxon>Nematoda</taxon>
        <taxon>Enoplea</taxon>
        <taxon>Dorylaimia</taxon>
        <taxon>Mermithida</taxon>
        <taxon>Mermithoidea</taxon>
        <taxon>Mermithidae</taxon>
        <taxon>Romanomermis</taxon>
    </lineage>
</organism>
<protein>
    <submittedName>
        <fullName evidence="10">Histone-lysine N-methyltransferase</fullName>
    </submittedName>
</protein>
<dbReference type="AlphaFoldDB" id="A0A915J9Y7"/>
<accession>A0A915J9Y7</accession>
<proteinExistence type="predicted"/>
<sequence length="289" mass="32837">MASIFDDDLPSWPSADIPSSTTTSSTFSVAIGGGTGGKPKSRWFFRSEQEEGGGGGEDQYEEELSSAAAIENSPLRQNSVSSTWRLPDFELLIDNFYSQETEKNKKSKKKSASSCLICECSFDDAAKNLKGCVDDCLNRVLYYECGPNCPTREFCTNKRFQNHQYAKVEPFDAGNKGTGLRALEFIKQGTFIMEYVGEVLSCEQFRRRSKLYAKDPKHRHHYFMALKTDQVIDATRKGNISRFINHSCEPNCETQKWTVGKNLRIGFFATKDVKFMDELTFDYKFQRYG</sequence>
<dbReference type="GO" id="GO:0005634">
    <property type="term" value="C:nucleus"/>
    <property type="evidence" value="ECO:0007669"/>
    <property type="project" value="UniProtKB-SubCell"/>
</dbReference>
<evidence type="ECO:0000259" key="7">
    <source>
        <dbReference type="PROSITE" id="PS50280"/>
    </source>
</evidence>
<dbReference type="Pfam" id="PF00856">
    <property type="entry name" value="SET"/>
    <property type="match status" value="1"/>
</dbReference>
<keyword evidence="3" id="KW-0808">Transferase</keyword>
<dbReference type="SMART" id="SM00317">
    <property type="entry name" value="SET"/>
    <property type="match status" value="1"/>
</dbReference>
<dbReference type="Gene3D" id="2.170.270.10">
    <property type="entry name" value="SET domain"/>
    <property type="match status" value="1"/>
</dbReference>
<dbReference type="OMA" id="ECVENCC"/>
<dbReference type="Proteomes" id="UP000887565">
    <property type="component" value="Unplaced"/>
</dbReference>
<dbReference type="Pfam" id="PF17907">
    <property type="entry name" value="AWS"/>
    <property type="match status" value="1"/>
</dbReference>
<dbReference type="PANTHER" id="PTHR46711:SF1">
    <property type="entry name" value="HISTONE-LYSINE N-METHYLTRANSFERASE SETD2"/>
    <property type="match status" value="1"/>
</dbReference>
<dbReference type="InterPro" id="IPR006560">
    <property type="entry name" value="AWS_dom"/>
</dbReference>
<evidence type="ECO:0000313" key="9">
    <source>
        <dbReference type="Proteomes" id="UP000887565"/>
    </source>
</evidence>
<evidence type="ECO:0000256" key="6">
    <source>
        <dbReference type="SAM" id="MobiDB-lite"/>
    </source>
</evidence>
<evidence type="ECO:0000256" key="2">
    <source>
        <dbReference type="ARBA" id="ARBA00022603"/>
    </source>
</evidence>
<keyword evidence="4" id="KW-0949">S-adenosyl-L-methionine</keyword>
<evidence type="ECO:0000259" key="8">
    <source>
        <dbReference type="PROSITE" id="PS51215"/>
    </source>
</evidence>